<keyword evidence="7 9" id="KW-0472">Membrane</keyword>
<feature type="transmembrane region" description="Helical" evidence="9">
    <location>
        <begin position="363"/>
        <end position="382"/>
    </location>
</feature>
<comment type="caution">
    <text evidence="12">The sequence shown here is derived from an EMBL/GenBank/DDBJ whole genome shotgun (WGS) entry which is preliminary data.</text>
</comment>
<evidence type="ECO:0000256" key="6">
    <source>
        <dbReference type="ARBA" id="ARBA00022989"/>
    </source>
</evidence>
<evidence type="ECO:0000256" key="2">
    <source>
        <dbReference type="ARBA" id="ARBA00022475"/>
    </source>
</evidence>
<evidence type="ECO:0000313" key="12">
    <source>
        <dbReference type="EMBL" id="KAA0891286.1"/>
    </source>
</evidence>
<feature type="domain" description="Glycosyltransferase RgtA/B/C/D-like" evidence="10">
    <location>
        <begin position="73"/>
        <end position="234"/>
    </location>
</feature>
<evidence type="ECO:0000256" key="5">
    <source>
        <dbReference type="ARBA" id="ARBA00022692"/>
    </source>
</evidence>
<name>A0A5A9XE91_9BACT</name>
<feature type="transmembrane region" description="Helical" evidence="9">
    <location>
        <begin position="303"/>
        <end position="320"/>
    </location>
</feature>
<feature type="transmembrane region" description="Helical" evidence="9">
    <location>
        <begin position="436"/>
        <end position="459"/>
    </location>
</feature>
<feature type="transmembrane region" description="Helical" evidence="9">
    <location>
        <begin position="147"/>
        <end position="164"/>
    </location>
</feature>
<evidence type="ECO:0000256" key="7">
    <source>
        <dbReference type="ARBA" id="ARBA00023136"/>
    </source>
</evidence>
<protein>
    <submittedName>
        <fullName evidence="12">Glycosyltransferase family 39 protein</fullName>
    </submittedName>
</protein>
<reference evidence="12 13" key="1">
    <citation type="submission" date="2019-04" db="EMBL/GenBank/DDBJ databases">
        <title>Geobacter ruber sp. nov., ferric-reducing bacteria isolated from paddy soil.</title>
        <authorList>
            <person name="Xu Z."/>
            <person name="Masuda Y."/>
            <person name="Itoh H."/>
            <person name="Senoo K."/>
        </authorList>
    </citation>
    <scope>NUCLEOTIDE SEQUENCE [LARGE SCALE GENOMIC DNA]</scope>
    <source>
        <strain evidence="12 13">Red88</strain>
    </source>
</reference>
<dbReference type="InterPro" id="IPR040845">
    <property type="entry name" value="Arnt_C"/>
</dbReference>
<dbReference type="AlphaFoldDB" id="A0A5A9XE91"/>
<dbReference type="PANTHER" id="PTHR33908">
    <property type="entry name" value="MANNOSYLTRANSFERASE YKCB-RELATED"/>
    <property type="match status" value="1"/>
</dbReference>
<keyword evidence="2" id="KW-1003">Cell membrane</keyword>
<evidence type="ECO:0000256" key="8">
    <source>
        <dbReference type="SAM" id="MobiDB-lite"/>
    </source>
</evidence>
<dbReference type="OrthoDB" id="9815691at2"/>
<dbReference type="PANTHER" id="PTHR33908:SF3">
    <property type="entry name" value="UNDECAPRENYL PHOSPHATE-ALPHA-4-AMINO-4-DEOXY-L-ARABINOSE ARABINOSYL TRANSFERASE"/>
    <property type="match status" value="1"/>
</dbReference>
<evidence type="ECO:0000313" key="13">
    <source>
        <dbReference type="Proteomes" id="UP000324298"/>
    </source>
</evidence>
<proteinExistence type="predicted"/>
<keyword evidence="3" id="KW-0328">Glycosyltransferase</keyword>
<evidence type="ECO:0000256" key="9">
    <source>
        <dbReference type="SAM" id="Phobius"/>
    </source>
</evidence>
<keyword evidence="13" id="KW-1185">Reference proteome</keyword>
<dbReference type="GO" id="GO:0009103">
    <property type="term" value="P:lipopolysaccharide biosynthetic process"/>
    <property type="evidence" value="ECO:0007669"/>
    <property type="project" value="UniProtKB-ARBA"/>
</dbReference>
<keyword evidence="5 9" id="KW-0812">Transmembrane</keyword>
<dbReference type="InterPro" id="IPR038731">
    <property type="entry name" value="RgtA/B/C-like"/>
</dbReference>
<dbReference type="GO" id="GO:0016763">
    <property type="term" value="F:pentosyltransferase activity"/>
    <property type="evidence" value="ECO:0007669"/>
    <property type="project" value="TreeGrafter"/>
</dbReference>
<feature type="transmembrane region" description="Helical" evidence="9">
    <location>
        <begin position="93"/>
        <end position="111"/>
    </location>
</feature>
<evidence type="ECO:0000259" key="11">
    <source>
        <dbReference type="Pfam" id="PF18583"/>
    </source>
</evidence>
<keyword evidence="6 9" id="KW-1133">Transmembrane helix</keyword>
<feature type="transmembrane region" description="Helical" evidence="9">
    <location>
        <begin position="20"/>
        <end position="40"/>
    </location>
</feature>
<dbReference type="InterPro" id="IPR050297">
    <property type="entry name" value="LipidA_mod_glycosyltrf_83"/>
</dbReference>
<dbReference type="Pfam" id="PF18583">
    <property type="entry name" value="Arnt_C"/>
    <property type="match status" value="1"/>
</dbReference>
<organism evidence="12 13">
    <name type="scientific">Oryzomonas rubra</name>
    <dbReference type="NCBI Taxonomy" id="2509454"/>
    <lineage>
        <taxon>Bacteria</taxon>
        <taxon>Pseudomonadati</taxon>
        <taxon>Thermodesulfobacteriota</taxon>
        <taxon>Desulfuromonadia</taxon>
        <taxon>Geobacterales</taxon>
        <taxon>Geobacteraceae</taxon>
        <taxon>Oryzomonas</taxon>
    </lineage>
</organism>
<feature type="region of interest" description="Disordered" evidence="8">
    <location>
        <begin position="581"/>
        <end position="606"/>
    </location>
</feature>
<evidence type="ECO:0000256" key="4">
    <source>
        <dbReference type="ARBA" id="ARBA00022679"/>
    </source>
</evidence>
<feature type="transmembrane region" description="Helical" evidence="9">
    <location>
        <begin position="219"/>
        <end position="239"/>
    </location>
</feature>
<keyword evidence="4 12" id="KW-0808">Transferase</keyword>
<sequence>MKDLKAYFFPRHYPALRDILILVILFGGAFFLFLGNAGLIEPDEGRYAEIPREMLERGDFVTPMLNYVAYFEKPPLHYWLNALSFKLFGLNEFAARFAGALAGLLTVLLVYHTGRKLFGRREGLFSAFILGTSTGFIAQSRINLTDMTLTLCLSAALCCFIIAADDQERHKGRYYYALYLFSALAVLAKGLVGLLFPAGIIVIYLATTRRWHLLKEMRLPGGSALFLAVVAPWFVLVSARNPAFARFFFIHEHLERFLTTVHDRYQPFWFFIPILLLTMFPWSLYGVRAIARAWGERRSRNGERLLFLLVWAAFIFLFFSASHSKLIPYILPVFPPLALLTGKMFSDLMDGEEQQQAFGPEKALLGALLAVMAVLAIIYPHVRELAPVLTGSGLVRPGGSLVTKPPLLSPLGGVVVACLTLSMGAAVWLAGRKRSLLILFAGLCLGSYFLETMGLQLFLEGIEFKKSSKELALLGRQATSHGGCLVSFGYEQSLPFYAGKRVVVVGGRGELEFGSRQGDQTAWFVEETDFLRLWQGEQPVAALIKRADYERIAPRLVPAPSVLGTKGKKMLICNRSAAGGPLPSGTQSAFVKRRSADGEGVAGDAR</sequence>
<comment type="subcellular location">
    <subcellularLocation>
        <location evidence="1">Cell membrane</location>
        <topology evidence="1">Multi-pass membrane protein</topology>
    </subcellularLocation>
</comment>
<dbReference type="Proteomes" id="UP000324298">
    <property type="component" value="Unassembled WGS sequence"/>
</dbReference>
<gene>
    <name evidence="12" type="ORF">ET418_10915</name>
</gene>
<dbReference type="GO" id="GO:0005886">
    <property type="term" value="C:plasma membrane"/>
    <property type="evidence" value="ECO:0007669"/>
    <property type="project" value="UniProtKB-SubCell"/>
</dbReference>
<feature type="transmembrane region" description="Helical" evidence="9">
    <location>
        <begin position="268"/>
        <end position="291"/>
    </location>
</feature>
<feature type="domain" description="Aminoarabinose transferase C-terminal" evidence="11">
    <location>
        <begin position="488"/>
        <end position="572"/>
    </location>
</feature>
<evidence type="ECO:0000259" key="10">
    <source>
        <dbReference type="Pfam" id="PF13231"/>
    </source>
</evidence>
<evidence type="ECO:0000256" key="1">
    <source>
        <dbReference type="ARBA" id="ARBA00004651"/>
    </source>
</evidence>
<feature type="transmembrane region" description="Helical" evidence="9">
    <location>
        <begin position="176"/>
        <end position="207"/>
    </location>
</feature>
<feature type="transmembrane region" description="Helical" evidence="9">
    <location>
        <begin position="407"/>
        <end position="429"/>
    </location>
</feature>
<dbReference type="RefSeq" id="WP_149307650.1">
    <property type="nucleotide sequence ID" value="NZ_SRSD01000006.1"/>
</dbReference>
<evidence type="ECO:0000256" key="3">
    <source>
        <dbReference type="ARBA" id="ARBA00022676"/>
    </source>
</evidence>
<dbReference type="Pfam" id="PF13231">
    <property type="entry name" value="PMT_2"/>
    <property type="match status" value="1"/>
</dbReference>
<dbReference type="GO" id="GO:0010041">
    <property type="term" value="P:response to iron(III) ion"/>
    <property type="evidence" value="ECO:0007669"/>
    <property type="project" value="TreeGrafter"/>
</dbReference>
<accession>A0A5A9XE91</accession>
<dbReference type="EMBL" id="SRSD01000006">
    <property type="protein sequence ID" value="KAA0891286.1"/>
    <property type="molecule type" value="Genomic_DNA"/>
</dbReference>
<feature type="transmembrane region" description="Helical" evidence="9">
    <location>
        <begin position="326"/>
        <end position="342"/>
    </location>
</feature>